<accession>A0A212JFV7</accession>
<dbReference type="CDD" id="cd05401">
    <property type="entry name" value="NT_GlnE_GlnD_like"/>
    <property type="match status" value="2"/>
</dbReference>
<protein>
    <recommendedName>
        <fullName evidence="7">Bifunctional glutamine synthetase adenylyltransferase/adenylyl-removing enzyme</fullName>
    </recommendedName>
    <alternativeName>
        <fullName evidence="7">ATP:glutamine synthetase adenylyltransferase</fullName>
    </alternativeName>
    <alternativeName>
        <fullName evidence="7">ATase</fullName>
    </alternativeName>
    <domain>
        <recommendedName>
            <fullName evidence="7">Glutamine synthetase adenylyl-L-tyrosine phosphorylase</fullName>
            <ecNumber evidence="7">2.7.7.89</ecNumber>
        </recommendedName>
        <alternativeName>
            <fullName evidence="7">Adenylyl removase</fullName>
            <shortName evidence="7">AR</shortName>
            <shortName evidence="7">AT-N</shortName>
        </alternativeName>
    </domain>
    <domain>
        <recommendedName>
            <fullName evidence="7">Glutamine synthetase adenylyl transferase</fullName>
            <ecNumber evidence="7">2.7.7.42</ecNumber>
        </recommendedName>
        <alternativeName>
            <fullName evidence="7">Adenylyl transferase</fullName>
            <shortName evidence="7">AT</shortName>
            <shortName evidence="7">AT-C</shortName>
        </alternativeName>
    </domain>
</protein>
<keyword evidence="10" id="KW-0436">Ligase</keyword>
<dbReference type="GO" id="GO:0008882">
    <property type="term" value="F:[glutamate-ammonia-ligase] adenylyltransferase activity"/>
    <property type="evidence" value="ECO:0007669"/>
    <property type="project" value="UniProtKB-UniRule"/>
</dbReference>
<feature type="region of interest" description="Adenylyl removase" evidence="7">
    <location>
        <begin position="1"/>
        <end position="454"/>
    </location>
</feature>
<comment type="function">
    <text evidence="7">Involved in the regulation of glutamine synthetase GlnA, a key enzyme in the process to assimilate ammonia. When cellular nitrogen levels are high, the C-terminal adenylyl transferase (AT) inactivates GlnA by covalent transfer of an adenylyl group from ATP to specific tyrosine residue of GlnA, thus reducing its activity. Conversely, when nitrogen levels are low, the N-terminal adenylyl removase (AR) activates GlnA by removing the adenylyl group by phosphorolysis, increasing its activity. The regulatory region of GlnE binds the signal transduction protein PII (GlnB) which indicates the nitrogen status of the cell.</text>
</comment>
<comment type="catalytic activity">
    <reaction evidence="7">
        <text>[glutamine synthetase]-O(4)-(5'-adenylyl)-L-tyrosine + phosphate = [glutamine synthetase]-L-tyrosine + ADP</text>
        <dbReference type="Rhea" id="RHEA:43716"/>
        <dbReference type="Rhea" id="RHEA-COMP:10660"/>
        <dbReference type="Rhea" id="RHEA-COMP:10661"/>
        <dbReference type="ChEBI" id="CHEBI:43474"/>
        <dbReference type="ChEBI" id="CHEBI:46858"/>
        <dbReference type="ChEBI" id="CHEBI:83624"/>
        <dbReference type="ChEBI" id="CHEBI:456216"/>
        <dbReference type="EC" id="2.7.7.89"/>
    </reaction>
</comment>
<dbReference type="Gene3D" id="3.30.460.10">
    <property type="entry name" value="Beta Polymerase, domain 2"/>
    <property type="match status" value="2"/>
</dbReference>
<dbReference type="GO" id="GO:0000287">
    <property type="term" value="F:magnesium ion binding"/>
    <property type="evidence" value="ECO:0007669"/>
    <property type="project" value="UniProtKB-UniRule"/>
</dbReference>
<dbReference type="GO" id="GO:0000820">
    <property type="term" value="P:regulation of glutamine family amino acid metabolic process"/>
    <property type="evidence" value="ECO:0007669"/>
    <property type="project" value="UniProtKB-UniRule"/>
</dbReference>
<evidence type="ECO:0000313" key="10">
    <source>
        <dbReference type="EMBL" id="SBV98310.1"/>
    </source>
</evidence>
<keyword evidence="5 7" id="KW-0460">Magnesium</keyword>
<evidence type="ECO:0000256" key="2">
    <source>
        <dbReference type="ARBA" id="ARBA00022695"/>
    </source>
</evidence>
<dbReference type="InterPro" id="IPR043519">
    <property type="entry name" value="NT_sf"/>
</dbReference>
<dbReference type="NCBIfam" id="NF010706">
    <property type="entry name" value="PRK14108.1"/>
    <property type="match status" value="1"/>
</dbReference>
<evidence type="ECO:0000256" key="7">
    <source>
        <dbReference type="HAMAP-Rule" id="MF_00802"/>
    </source>
</evidence>
<dbReference type="PANTHER" id="PTHR30621:SF0">
    <property type="entry name" value="BIFUNCTIONAL GLUTAMINE SYNTHETASE ADENYLYLTRANSFERASE_ADENYLYL-REMOVING ENZYME"/>
    <property type="match status" value="1"/>
</dbReference>
<keyword evidence="3 7" id="KW-0547">Nucleotide-binding</keyword>
<dbReference type="GO" id="GO:0047388">
    <property type="term" value="F:[glutamine synthetase]-adenylyl-L-tyrosine phosphorylase activity"/>
    <property type="evidence" value="ECO:0007669"/>
    <property type="project" value="UniProtKB-EC"/>
</dbReference>
<feature type="domain" description="PII-uridylyltransferase/Glutamine-synthetase adenylyltransferase" evidence="9">
    <location>
        <begin position="318"/>
        <end position="449"/>
    </location>
</feature>
<dbReference type="PANTHER" id="PTHR30621">
    <property type="entry name" value="GLUTAMINE SYNTHETASE ADENYLYLTRANSFERASE"/>
    <property type="match status" value="1"/>
</dbReference>
<dbReference type="InterPro" id="IPR013546">
    <property type="entry name" value="PII_UdlTrfase/GS_AdlTrfase"/>
</dbReference>
<dbReference type="InterPro" id="IPR023057">
    <property type="entry name" value="GlnE"/>
</dbReference>
<sequence>MFQFVFPSQGHVIPESAAEAAASIGFERWNEAAVGDRAEAMRAAAEGPGGRLLAAVFGGSPYLSQTALAFPETVLDAFAHGPAAAFASLKVAVATACDDTRDRQEVMKNLRIFKRRAALVIALADIAQALPLETLVAMISDTAETALDIAVAALVREAAPGVAPAASGYFLLAMGKLGARELNYSSDVDLIAFYDEQKAIAAGIADPRKIFIRLTRDLVTVFESRTAEGYVFRTDLRLRPDPGSTPVAMSTAAAEIYYESFGQNWERAAMIKARAVAGDLDAGNEFLKDLRPYVWRKSLDFNAIQDIHSIKRQIGAKTGDALCAPGHNVKLGRGGIREIEFFVQTQQLIWGGRLPELRRASTLAALDALADSGHVMRATADEMQESYRFLRTVEHRLQMIDDAQTQTLPKDPDKLHHLAVFLGFADAESFGAELLHHLGRVESHYSALFADSPQLSSAGGNLVFTGTEDDPDTLATLRGMGYAHPEAVAAGVRAWHFGRYRATRSTRARELLTELAPALLAALGRTARPDEAFRQFDAFLSQQPAGVQLFALFHAHPPVLDAVAELLGDAPRLADSLTRNPALLDNLLSPEFFQPPADAEALEADLRLRLGQAADYEDVLDVARRFVHDRGFQVGVQALRGAIDAETAGRHLSDLADAVLRALLPEVSAEFARAHGRLPGEGLAVLALGRLGAREMTPTSDLDLILIYDAPLDAQSDGARPLPTPTYYARLVQRLINALTVQTGEGTLYPVDMRLRPSGNAGPLAVSLESFLRYHAGEAWTWEHQALTRARAVAGAPDLCARVSAVIRQTLIAPRDPARLVADVATMRRRLRESRRHTSDWDVKHRPGGLVDVDFIAQYLALRHAAEAPEILDGGVPGAFAVAAARGFLDAADADALLAARRLWNALLTLLRLTAPDGVNEEDLPRGLRIRLAQAVGAVDFAALKQQMETTAARTVDAFDRLIDAPAAAIPSDS</sequence>
<evidence type="ECO:0000259" key="8">
    <source>
        <dbReference type="Pfam" id="PF03710"/>
    </source>
</evidence>
<feature type="domain" description="Glutamate-ammonia ligase adenylyltransferase repeated" evidence="8">
    <location>
        <begin position="53"/>
        <end position="288"/>
    </location>
</feature>
<keyword evidence="2 7" id="KW-0548">Nucleotidyltransferase</keyword>
<dbReference type="SUPFAM" id="SSF81593">
    <property type="entry name" value="Nucleotidyltransferase substrate binding subunit/domain"/>
    <property type="match status" value="2"/>
</dbReference>
<comment type="cofactor">
    <cofactor evidence="7">
        <name>Mg(2+)</name>
        <dbReference type="ChEBI" id="CHEBI:18420"/>
    </cofactor>
</comment>
<feature type="region of interest" description="Adenylyl transferase" evidence="7">
    <location>
        <begin position="456"/>
        <end position="974"/>
    </location>
</feature>
<dbReference type="GO" id="GO:0005829">
    <property type="term" value="C:cytosol"/>
    <property type="evidence" value="ECO:0007669"/>
    <property type="project" value="TreeGrafter"/>
</dbReference>
<reference evidence="10" key="1">
    <citation type="submission" date="2016-04" db="EMBL/GenBank/DDBJ databases">
        <authorList>
            <person name="Evans L.H."/>
            <person name="Alamgir A."/>
            <person name="Owens N."/>
            <person name="Weber N.D."/>
            <person name="Virtaneva K."/>
            <person name="Barbian K."/>
            <person name="Babar A."/>
            <person name="Rosenke K."/>
        </authorList>
    </citation>
    <scope>NUCLEOTIDE SEQUENCE</scope>
    <source>
        <strain evidence="10">86</strain>
    </source>
</reference>
<dbReference type="Gene3D" id="1.20.120.330">
    <property type="entry name" value="Nucleotidyltransferases domain 2"/>
    <property type="match status" value="2"/>
</dbReference>
<dbReference type="SUPFAM" id="SSF81301">
    <property type="entry name" value="Nucleotidyltransferase"/>
    <property type="match status" value="2"/>
</dbReference>
<comment type="catalytic activity">
    <reaction evidence="7">
        <text>[glutamine synthetase]-L-tyrosine + ATP = [glutamine synthetase]-O(4)-(5'-adenylyl)-L-tyrosine + diphosphate</text>
        <dbReference type="Rhea" id="RHEA:18589"/>
        <dbReference type="Rhea" id="RHEA-COMP:10660"/>
        <dbReference type="Rhea" id="RHEA-COMP:10661"/>
        <dbReference type="ChEBI" id="CHEBI:30616"/>
        <dbReference type="ChEBI" id="CHEBI:33019"/>
        <dbReference type="ChEBI" id="CHEBI:46858"/>
        <dbReference type="ChEBI" id="CHEBI:83624"/>
        <dbReference type="EC" id="2.7.7.42"/>
    </reaction>
</comment>
<dbReference type="InterPro" id="IPR005190">
    <property type="entry name" value="GlnE_rpt_dom"/>
</dbReference>
<keyword evidence="4 7" id="KW-0067">ATP-binding</keyword>
<evidence type="ECO:0000256" key="1">
    <source>
        <dbReference type="ARBA" id="ARBA00022679"/>
    </source>
</evidence>
<dbReference type="GO" id="GO:0016874">
    <property type="term" value="F:ligase activity"/>
    <property type="evidence" value="ECO:0007669"/>
    <property type="project" value="UniProtKB-KW"/>
</dbReference>
<evidence type="ECO:0000256" key="6">
    <source>
        <dbReference type="ARBA" id="ARBA00023268"/>
    </source>
</evidence>
<keyword evidence="6 7" id="KW-0511">Multifunctional enzyme</keyword>
<dbReference type="HAMAP" id="MF_00802">
    <property type="entry name" value="GlnE"/>
    <property type="match status" value="1"/>
</dbReference>
<dbReference type="Pfam" id="PF03710">
    <property type="entry name" value="GlnE"/>
    <property type="match status" value="2"/>
</dbReference>
<dbReference type="EMBL" id="FLUO01000001">
    <property type="protein sequence ID" value="SBV98310.1"/>
    <property type="molecule type" value="Genomic_DNA"/>
</dbReference>
<proteinExistence type="inferred from homology"/>
<dbReference type="AlphaFoldDB" id="A0A212JFV7"/>
<comment type="similarity">
    <text evidence="7">Belongs to the GlnE family.</text>
</comment>
<evidence type="ECO:0000256" key="3">
    <source>
        <dbReference type="ARBA" id="ARBA00022741"/>
    </source>
</evidence>
<dbReference type="EC" id="2.7.7.42" evidence="7"/>
<name>A0A212JFV7_9PROT</name>
<feature type="domain" description="Glutamate-ammonia ligase adenylyltransferase repeated" evidence="8">
    <location>
        <begin position="562"/>
        <end position="802"/>
    </location>
</feature>
<dbReference type="NCBIfam" id="NF008292">
    <property type="entry name" value="PRK11072.1"/>
    <property type="match status" value="1"/>
</dbReference>
<dbReference type="Gene3D" id="1.20.120.1510">
    <property type="match status" value="1"/>
</dbReference>
<gene>
    <name evidence="7 10" type="primary">glnE</name>
    <name evidence="10" type="ORF">KL86APRO_10995</name>
</gene>
<evidence type="ECO:0000256" key="4">
    <source>
        <dbReference type="ARBA" id="ARBA00022840"/>
    </source>
</evidence>
<organism evidence="10">
    <name type="scientific">uncultured Alphaproteobacteria bacterium</name>
    <dbReference type="NCBI Taxonomy" id="91750"/>
    <lineage>
        <taxon>Bacteria</taxon>
        <taxon>Pseudomonadati</taxon>
        <taxon>Pseudomonadota</taxon>
        <taxon>Alphaproteobacteria</taxon>
        <taxon>environmental samples</taxon>
    </lineage>
</organism>
<dbReference type="EC" id="2.7.7.89" evidence="7"/>
<dbReference type="Pfam" id="PF08335">
    <property type="entry name" value="GlnD_UR_UTase"/>
    <property type="match status" value="2"/>
</dbReference>
<evidence type="ECO:0000256" key="5">
    <source>
        <dbReference type="ARBA" id="ARBA00022842"/>
    </source>
</evidence>
<dbReference type="GO" id="GO:0005524">
    <property type="term" value="F:ATP binding"/>
    <property type="evidence" value="ECO:0007669"/>
    <property type="project" value="UniProtKB-UniRule"/>
</dbReference>
<evidence type="ECO:0000259" key="9">
    <source>
        <dbReference type="Pfam" id="PF08335"/>
    </source>
</evidence>
<feature type="domain" description="PII-uridylyltransferase/Glutamine-synthetase adenylyltransferase" evidence="9">
    <location>
        <begin position="829"/>
        <end position="958"/>
    </location>
</feature>
<keyword evidence="1 7" id="KW-0808">Transferase</keyword>